<evidence type="ECO:0000313" key="8">
    <source>
        <dbReference type="Proteomes" id="UP000011016"/>
    </source>
</evidence>
<organism evidence="5 8">
    <name type="scientific">Corynebacterium otitidis ATCC 51513</name>
    <dbReference type="NCBI Taxonomy" id="883169"/>
    <lineage>
        <taxon>Bacteria</taxon>
        <taxon>Bacillati</taxon>
        <taxon>Actinomycetota</taxon>
        <taxon>Actinomycetes</taxon>
        <taxon>Mycobacteriales</taxon>
        <taxon>Corynebacteriaceae</taxon>
        <taxon>Corynebacterium</taxon>
    </lineage>
</organism>
<dbReference type="GO" id="GO:0022857">
    <property type="term" value="F:transmembrane transporter activity"/>
    <property type="evidence" value="ECO:0007669"/>
    <property type="project" value="TreeGrafter"/>
</dbReference>
<dbReference type="AlphaFoldDB" id="I7IWN3"/>
<dbReference type="PROSITE" id="PS00211">
    <property type="entry name" value="ABC_TRANSPORTER_1"/>
    <property type="match status" value="1"/>
</dbReference>
<dbReference type="EC" id="3.6.3.-" evidence="5"/>
<dbReference type="HOGENOM" id="CLU_000604_1_22_11"/>
<dbReference type="EMBL" id="AHAE01000006">
    <property type="protein sequence ID" value="EJZ82959.1"/>
    <property type="molecule type" value="Genomic_DNA"/>
</dbReference>
<gene>
    <name evidence="5" type="primary">hrtA</name>
    <name evidence="5" type="ORF">BN46_0355</name>
    <name evidence="6" type="ORF">HMPREF9719_00141</name>
</gene>
<dbReference type="Pfam" id="PF00005">
    <property type="entry name" value="ABC_tran"/>
    <property type="match status" value="1"/>
</dbReference>
<dbReference type="Proteomes" id="UP000011016">
    <property type="component" value="Unassembled WGS sequence"/>
</dbReference>
<evidence type="ECO:0000256" key="2">
    <source>
        <dbReference type="ARBA" id="ARBA00022741"/>
    </source>
</evidence>
<keyword evidence="2" id="KW-0547">Nucleotide-binding</keyword>
<dbReference type="InterPro" id="IPR003439">
    <property type="entry name" value="ABC_transporter-like_ATP-bd"/>
</dbReference>
<dbReference type="GO" id="GO:0005886">
    <property type="term" value="C:plasma membrane"/>
    <property type="evidence" value="ECO:0007669"/>
    <property type="project" value="TreeGrafter"/>
</dbReference>
<dbReference type="PROSITE" id="PS50893">
    <property type="entry name" value="ABC_TRANSPORTER_2"/>
    <property type="match status" value="1"/>
</dbReference>
<evidence type="ECO:0000313" key="7">
    <source>
        <dbReference type="Proteomes" id="UP000006078"/>
    </source>
</evidence>
<dbReference type="InterPro" id="IPR017911">
    <property type="entry name" value="MacB-like_ATP-bd"/>
</dbReference>
<dbReference type="InterPro" id="IPR015854">
    <property type="entry name" value="ABC_transpr_LolD-like"/>
</dbReference>
<accession>I7IWN3</accession>
<reference evidence="6 7" key="2">
    <citation type="submission" date="2012-08" db="EMBL/GenBank/DDBJ databases">
        <title>The Genome Sequence of Turicella otitidis ATCC 51513.</title>
        <authorList>
            <consortium name="The Broad Institute Genome Sequencing Platform"/>
            <person name="Earl A."/>
            <person name="Ward D."/>
            <person name="Feldgarden M."/>
            <person name="Gevers D."/>
            <person name="Huys G."/>
            <person name="Walker B."/>
            <person name="Young S.K."/>
            <person name="Zeng Q."/>
            <person name="Gargeya S."/>
            <person name="Fitzgerald M."/>
            <person name="Haas B."/>
            <person name="Abouelleil A."/>
            <person name="Alvarado L."/>
            <person name="Arachchi H.M."/>
            <person name="Berlin A.M."/>
            <person name="Chapman S.B."/>
            <person name="Goldberg J."/>
            <person name="Griggs A."/>
            <person name="Gujja S."/>
            <person name="Hansen M."/>
            <person name="Howarth C."/>
            <person name="Imamovic A."/>
            <person name="Larimer J."/>
            <person name="McCowen C."/>
            <person name="Montmayeur A."/>
            <person name="Murphy C."/>
            <person name="Neiman D."/>
            <person name="Pearson M."/>
            <person name="Priest M."/>
            <person name="Roberts A."/>
            <person name="Saif S."/>
            <person name="Shea T."/>
            <person name="Sisk P."/>
            <person name="Sykes S."/>
            <person name="Wortman J."/>
            <person name="Nusbaum C."/>
            <person name="Birren B."/>
        </authorList>
    </citation>
    <scope>NUCLEOTIDE SEQUENCE [LARGE SCALE GENOMIC DNA]</scope>
    <source>
        <strain evidence="6 7">ATCC 51513</strain>
    </source>
</reference>
<keyword evidence="3 5" id="KW-0067">ATP-binding</keyword>
<dbReference type="EMBL" id="CAJZ01000048">
    <property type="protein sequence ID" value="CCI83103.1"/>
    <property type="molecule type" value="Genomic_DNA"/>
</dbReference>
<dbReference type="OrthoDB" id="9802264at2"/>
<keyword evidence="7" id="KW-1185">Reference proteome</keyword>
<dbReference type="eggNOG" id="COG1136">
    <property type="taxonomic scope" value="Bacteria"/>
</dbReference>
<evidence type="ECO:0000256" key="3">
    <source>
        <dbReference type="ARBA" id="ARBA00022840"/>
    </source>
</evidence>
<keyword evidence="5" id="KW-0378">Hydrolase</keyword>
<dbReference type="Proteomes" id="UP000006078">
    <property type="component" value="Unassembled WGS sequence"/>
</dbReference>
<evidence type="ECO:0000259" key="4">
    <source>
        <dbReference type="PROSITE" id="PS50893"/>
    </source>
</evidence>
<proteinExistence type="predicted"/>
<dbReference type="InterPro" id="IPR017871">
    <property type="entry name" value="ABC_transporter-like_CS"/>
</dbReference>
<protein>
    <submittedName>
        <fullName evidence="5">Putative hemin import ATP-binding protein</fullName>
        <ecNumber evidence="5">3.6.3.-</ecNumber>
    </submittedName>
</protein>
<dbReference type="RefSeq" id="WP_004600031.1">
    <property type="nucleotide sequence ID" value="NZ_HF541865.1"/>
</dbReference>
<dbReference type="GO" id="GO:0016887">
    <property type="term" value="F:ATP hydrolysis activity"/>
    <property type="evidence" value="ECO:0007669"/>
    <property type="project" value="InterPro"/>
</dbReference>
<keyword evidence="1" id="KW-0813">Transport</keyword>
<evidence type="ECO:0000256" key="1">
    <source>
        <dbReference type="ARBA" id="ARBA00022448"/>
    </source>
</evidence>
<dbReference type="PANTHER" id="PTHR24220:SF685">
    <property type="entry name" value="ABC TRANSPORTER RELATED"/>
    <property type="match status" value="1"/>
</dbReference>
<name>I7IWN3_9CORY</name>
<dbReference type="SMART" id="SM00382">
    <property type="entry name" value="AAA"/>
    <property type="match status" value="1"/>
</dbReference>
<dbReference type="Gene3D" id="3.40.50.300">
    <property type="entry name" value="P-loop containing nucleotide triphosphate hydrolases"/>
    <property type="match status" value="1"/>
</dbReference>
<dbReference type="STRING" id="29321.AAV33_01795"/>
<dbReference type="InterPro" id="IPR027417">
    <property type="entry name" value="P-loop_NTPase"/>
</dbReference>
<dbReference type="PANTHER" id="PTHR24220">
    <property type="entry name" value="IMPORT ATP-BINDING PROTEIN"/>
    <property type="match status" value="1"/>
</dbReference>
<comment type="caution">
    <text evidence="5">The sequence shown here is derived from an EMBL/GenBank/DDBJ whole genome shotgun (WGS) entry which is preliminary data.</text>
</comment>
<dbReference type="GO" id="GO:0005524">
    <property type="term" value="F:ATP binding"/>
    <property type="evidence" value="ECO:0007669"/>
    <property type="project" value="UniProtKB-KW"/>
</dbReference>
<evidence type="ECO:0000313" key="6">
    <source>
        <dbReference type="EMBL" id="EJZ82959.1"/>
    </source>
</evidence>
<feature type="domain" description="ABC transporter" evidence="4">
    <location>
        <begin position="3"/>
        <end position="224"/>
    </location>
</feature>
<dbReference type="SUPFAM" id="SSF52540">
    <property type="entry name" value="P-loop containing nucleoside triphosphate hydrolases"/>
    <property type="match status" value="1"/>
</dbReference>
<reference evidence="5 8" key="1">
    <citation type="journal article" date="2012" name="J. Bacteriol.">
        <title>Draft Genome Sequence of Turicella otitidis ATCC 51513, Isolated from Middle Ear Fluid from a Child with Otitis Media.</title>
        <authorList>
            <person name="Brinkrolf K."/>
            <person name="Schneider J."/>
            <person name="Knecht M."/>
            <person name="Ruckert C."/>
            <person name="Tauch A."/>
        </authorList>
    </citation>
    <scope>NUCLEOTIDE SEQUENCE [LARGE SCALE GENOMIC DNA]</scope>
    <source>
        <strain evidence="5 8">ATCC 51513</strain>
    </source>
</reference>
<sequence length="226" mass="24115">MILDIQDATITFPDGDRTLRALDGVSMNADAGELVAIVGESGSGKSTLLSVAAGLIAPDSGGVSVAGRRLDPGEENERARVRREEIGVVFQQPNLLGSLTAREQLLIADHLRGIKPRRGRADELLARVGLEGLGSRRTHELSGGQRQRVNIARALMGEPKLLLADEPTSALDHELSRRVVELLRGLTDELGVATVMVTHDRSQLDVVDRAVTMADGRAREVVPAAG</sequence>
<dbReference type="CDD" id="cd03255">
    <property type="entry name" value="ABC_MJ0796_LolCDE_FtsE"/>
    <property type="match status" value="1"/>
</dbReference>
<dbReference type="InterPro" id="IPR003593">
    <property type="entry name" value="AAA+_ATPase"/>
</dbReference>
<evidence type="ECO:0000313" key="5">
    <source>
        <dbReference type="EMBL" id="CCI83103.1"/>
    </source>
</evidence>
<dbReference type="PATRIC" id="fig|883169.3.peg.135"/>